<comment type="caution">
    <text evidence="1">The sequence shown here is derived from an EMBL/GenBank/DDBJ whole genome shotgun (WGS) entry which is preliminary data.</text>
</comment>
<reference evidence="1" key="2">
    <citation type="journal article" date="2022" name="Nat. Biotechnol.">
        <title>Carbon-negative production of acetone and isopropanol by gas fermentation at industrial pilot scale.</title>
        <authorList>
            <person name="Liew F.E."/>
            <person name="Nogle R."/>
            <person name="Abdalla T."/>
            <person name="Rasor B.J."/>
            <person name="Canter C."/>
            <person name="Jensen R.O."/>
            <person name="Wang L."/>
            <person name="Strutz J."/>
            <person name="Chirania P."/>
            <person name="De Tissera S."/>
            <person name="Mueller A.P."/>
            <person name="Ruan Z."/>
            <person name="Gao A."/>
            <person name="Tran L."/>
            <person name="Engle N.L."/>
            <person name="Bromley J.C."/>
            <person name="Daniell J."/>
            <person name="Conrado R."/>
            <person name="Tschaplinski T.J."/>
            <person name="Giannone R.J."/>
            <person name="Hettich R.L."/>
            <person name="Karim A.S."/>
            <person name="Simpson S.D."/>
            <person name="Brown S.D."/>
            <person name="Leang C."/>
            <person name="Jewett M.C."/>
            <person name="Kopke M."/>
        </authorList>
    </citation>
    <scope>NUCLEOTIDE SEQUENCE</scope>
    <source>
        <strain evidence="1">DJ015</strain>
    </source>
</reference>
<reference evidence="1" key="1">
    <citation type="submission" date="2020-04" db="EMBL/GenBank/DDBJ databases">
        <authorList>
            <person name="Brown S."/>
        </authorList>
    </citation>
    <scope>NUCLEOTIDE SEQUENCE</scope>
    <source>
        <strain evidence="1">DJ015</strain>
    </source>
</reference>
<dbReference type="InterPro" id="IPR021321">
    <property type="entry name" value="DUF2922"/>
</dbReference>
<dbReference type="GeneID" id="66348114"/>
<protein>
    <submittedName>
        <fullName evidence="1">DUF2922 domain-containing protein</fullName>
    </submittedName>
</protein>
<evidence type="ECO:0000313" key="1">
    <source>
        <dbReference type="EMBL" id="MBC2475051.1"/>
    </source>
</evidence>
<dbReference type="EMBL" id="JABAGV010000021">
    <property type="protein sequence ID" value="MBC2475051.1"/>
    <property type="molecule type" value="Genomic_DNA"/>
</dbReference>
<dbReference type="AlphaFoldDB" id="A0AAW3W8K5"/>
<gene>
    <name evidence="1" type="ORF">HGI39_10075</name>
</gene>
<accession>A0AAW3W8K5</accession>
<organism evidence="1 2">
    <name type="scientific">Clostridium beijerinckii</name>
    <name type="common">Clostridium MP</name>
    <dbReference type="NCBI Taxonomy" id="1520"/>
    <lineage>
        <taxon>Bacteria</taxon>
        <taxon>Bacillati</taxon>
        <taxon>Bacillota</taxon>
        <taxon>Clostridia</taxon>
        <taxon>Eubacteriales</taxon>
        <taxon>Clostridiaceae</taxon>
        <taxon>Clostridium</taxon>
    </lineage>
</organism>
<dbReference type="RefSeq" id="WP_077869157.1">
    <property type="nucleotide sequence ID" value="NZ_BKAK01000045.1"/>
</dbReference>
<evidence type="ECO:0000313" key="2">
    <source>
        <dbReference type="Proteomes" id="UP001194098"/>
    </source>
</evidence>
<name>A0AAW3W8K5_CLOBE</name>
<sequence length="72" mass="7581">MEYTLNMVFNTSGGKKTTFSITDVKSSLTPPEVNSLMNTILTENIFSTSSGDLVSKASAAIVAKTVTTVAMS</sequence>
<dbReference type="Pfam" id="PF11148">
    <property type="entry name" value="DUF2922"/>
    <property type="match status" value="1"/>
</dbReference>
<dbReference type="Proteomes" id="UP001194098">
    <property type="component" value="Unassembled WGS sequence"/>
</dbReference>
<proteinExistence type="predicted"/>